<reference evidence="2" key="1">
    <citation type="submission" date="2016-11" db="UniProtKB">
        <authorList>
            <consortium name="WormBaseParasite"/>
        </authorList>
    </citation>
    <scope>IDENTIFICATION</scope>
</reference>
<accession>A0A1I8BP15</accession>
<dbReference type="Proteomes" id="UP000095281">
    <property type="component" value="Unplaced"/>
</dbReference>
<proteinExistence type="predicted"/>
<dbReference type="AlphaFoldDB" id="A0A1I8BP15"/>
<evidence type="ECO:0000313" key="1">
    <source>
        <dbReference type="Proteomes" id="UP000095281"/>
    </source>
</evidence>
<dbReference type="WBParaSite" id="MhA1_Contig36.frz3.gene16">
    <property type="protein sequence ID" value="MhA1_Contig36.frz3.gene16"/>
    <property type="gene ID" value="MhA1_Contig36.frz3.gene16"/>
</dbReference>
<evidence type="ECO:0000313" key="2">
    <source>
        <dbReference type="WBParaSite" id="MhA1_Contig36.frz3.gene16"/>
    </source>
</evidence>
<keyword evidence="1" id="KW-1185">Reference proteome</keyword>
<sequence length="261" mass="31441">MKIKPLFRPKINFNPILKNNGQNLKELENDAYLGHLTKLEWNLNLERNLESFINICIKFKEEGNYYLIIFAYLNNNKKIRNFVNVEGEKEKCFYKIFKNLSKEDLEILGLFKGIIQIYGKKIDEDIGTEEVLFDNIIRVTGNKTRIVLIEALFDDGSYEFETDKDGNIKEKQIYIFHKNVIKNYLKPRELKKTPKNNFFSEDKQKWFLFDDKYFKMDKYGKYYEEINEEENSNKDMDDNYSLINNFWKKFFKLLPIDENLL</sequence>
<organism evidence="1 2">
    <name type="scientific">Meloidogyne hapla</name>
    <name type="common">Root-knot nematode worm</name>
    <dbReference type="NCBI Taxonomy" id="6305"/>
    <lineage>
        <taxon>Eukaryota</taxon>
        <taxon>Metazoa</taxon>
        <taxon>Ecdysozoa</taxon>
        <taxon>Nematoda</taxon>
        <taxon>Chromadorea</taxon>
        <taxon>Rhabditida</taxon>
        <taxon>Tylenchina</taxon>
        <taxon>Tylenchomorpha</taxon>
        <taxon>Tylenchoidea</taxon>
        <taxon>Meloidogynidae</taxon>
        <taxon>Meloidogyninae</taxon>
        <taxon>Meloidogyne</taxon>
    </lineage>
</organism>
<protein>
    <submittedName>
        <fullName evidence="2">Uncharacterized protein</fullName>
    </submittedName>
</protein>
<name>A0A1I8BP15_MELHA</name>